<dbReference type="GO" id="GO:0032259">
    <property type="term" value="P:methylation"/>
    <property type="evidence" value="ECO:0007669"/>
    <property type="project" value="UniProtKB-KW"/>
</dbReference>
<dbReference type="Pfam" id="PF02805">
    <property type="entry name" value="Ada_Zn_binding"/>
    <property type="match status" value="1"/>
</dbReference>
<evidence type="ECO:0000259" key="14">
    <source>
        <dbReference type="PROSITE" id="PS01124"/>
    </source>
</evidence>
<dbReference type="Gene3D" id="3.40.10.10">
    <property type="entry name" value="DNA Methylphosphotriester Repair Domain"/>
    <property type="match status" value="1"/>
</dbReference>
<keyword evidence="12" id="KW-0804">Transcription</keyword>
<keyword evidence="13" id="KW-0234">DNA repair</keyword>
<dbReference type="GO" id="GO:0006285">
    <property type="term" value="P:base-excision repair, AP site formation"/>
    <property type="evidence" value="ECO:0007669"/>
    <property type="project" value="TreeGrafter"/>
</dbReference>
<dbReference type="InterPro" id="IPR010316">
    <property type="entry name" value="AlkA_N"/>
</dbReference>
<dbReference type="PROSITE" id="PS00041">
    <property type="entry name" value="HTH_ARAC_FAMILY_1"/>
    <property type="match status" value="1"/>
</dbReference>
<dbReference type="GO" id="GO:0006307">
    <property type="term" value="P:DNA alkylation repair"/>
    <property type="evidence" value="ECO:0007669"/>
    <property type="project" value="TreeGrafter"/>
</dbReference>
<dbReference type="SUPFAM" id="SSF46689">
    <property type="entry name" value="Homeodomain-like"/>
    <property type="match status" value="2"/>
</dbReference>
<accession>A0A420WWD7</accession>
<dbReference type="AlphaFoldDB" id="A0A420WWD7"/>
<dbReference type="InterPro" id="IPR018060">
    <property type="entry name" value="HTH_AraC"/>
</dbReference>
<comment type="catalytic activity">
    <reaction evidence="1">
        <text>Hydrolysis of alkylated DNA, releasing 3-methyladenine, 3-methylguanine, 7-methylguanine and 7-methyladenine.</text>
        <dbReference type="EC" id="3.2.2.21"/>
    </reaction>
</comment>
<dbReference type="Gene3D" id="1.10.1670.10">
    <property type="entry name" value="Helix-hairpin-Helix base-excision DNA repair enzymes (C-terminal)"/>
    <property type="match status" value="1"/>
</dbReference>
<dbReference type="PANTHER" id="PTHR43003:SF13">
    <property type="entry name" value="DNA-3-METHYLADENINE GLYCOSYLASE 2"/>
    <property type="match status" value="1"/>
</dbReference>
<keyword evidence="11" id="KW-0010">Activator</keyword>
<dbReference type="Pfam" id="PF06029">
    <property type="entry name" value="AlkA_N"/>
    <property type="match status" value="1"/>
</dbReference>
<dbReference type="Gene3D" id="1.10.10.60">
    <property type="entry name" value="Homeodomain-like"/>
    <property type="match status" value="1"/>
</dbReference>
<dbReference type="InterPro" id="IPR035451">
    <property type="entry name" value="Ada-like_dom_sf"/>
</dbReference>
<keyword evidence="16" id="KW-1185">Reference proteome</keyword>
<dbReference type="Gene3D" id="1.10.340.30">
    <property type="entry name" value="Hypothetical protein, domain 2"/>
    <property type="match status" value="1"/>
</dbReference>
<keyword evidence="5" id="KW-0808">Transferase</keyword>
<evidence type="ECO:0000256" key="3">
    <source>
        <dbReference type="ARBA" id="ARBA00012000"/>
    </source>
</evidence>
<feature type="domain" description="HTH araC/xylS-type" evidence="14">
    <location>
        <begin position="87"/>
        <end position="185"/>
    </location>
</feature>
<evidence type="ECO:0000256" key="2">
    <source>
        <dbReference type="ARBA" id="ARBA00001947"/>
    </source>
</evidence>
<evidence type="ECO:0000256" key="1">
    <source>
        <dbReference type="ARBA" id="ARBA00000086"/>
    </source>
</evidence>
<comment type="cofactor">
    <cofactor evidence="2">
        <name>Zn(2+)</name>
        <dbReference type="ChEBI" id="CHEBI:29105"/>
    </cofactor>
</comment>
<dbReference type="OrthoDB" id="9811249at2"/>
<dbReference type="GO" id="GO:0043916">
    <property type="term" value="F:DNA-7-methylguanine glycosylase activity"/>
    <property type="evidence" value="ECO:0007669"/>
    <property type="project" value="TreeGrafter"/>
</dbReference>
<dbReference type="SUPFAM" id="SSF48150">
    <property type="entry name" value="DNA-glycosylase"/>
    <property type="match status" value="1"/>
</dbReference>
<keyword evidence="9" id="KW-0805">Transcription regulation</keyword>
<dbReference type="InterPro" id="IPR009057">
    <property type="entry name" value="Homeodomain-like_sf"/>
</dbReference>
<dbReference type="Pfam" id="PF00730">
    <property type="entry name" value="HhH-GPD"/>
    <property type="match status" value="1"/>
</dbReference>
<dbReference type="SMART" id="SM00478">
    <property type="entry name" value="ENDO3c"/>
    <property type="match status" value="1"/>
</dbReference>
<dbReference type="GO" id="GO:0005737">
    <property type="term" value="C:cytoplasm"/>
    <property type="evidence" value="ECO:0007669"/>
    <property type="project" value="TreeGrafter"/>
</dbReference>
<comment type="caution">
    <text evidence="15">The sequence shown here is derived from an EMBL/GenBank/DDBJ whole genome shotgun (WGS) entry which is preliminary data.</text>
</comment>
<dbReference type="PANTHER" id="PTHR43003">
    <property type="entry name" value="DNA-3-METHYLADENINE GLYCOSYLASE"/>
    <property type="match status" value="1"/>
</dbReference>
<dbReference type="GO" id="GO:0003700">
    <property type="term" value="F:DNA-binding transcription factor activity"/>
    <property type="evidence" value="ECO:0007669"/>
    <property type="project" value="InterPro"/>
</dbReference>
<reference evidence="15 16" key="1">
    <citation type="submission" date="2018-10" db="EMBL/GenBank/DDBJ databases">
        <title>Genomic Encyclopedia of Type Strains, Phase IV (KMG-IV): sequencing the most valuable type-strain genomes for metagenomic binning, comparative biology and taxonomic classification.</title>
        <authorList>
            <person name="Goeker M."/>
        </authorList>
    </citation>
    <scope>NUCLEOTIDE SEQUENCE [LARGE SCALE GENOMIC DNA]</scope>
    <source>
        <strain evidence="15 16">DSM 23229</strain>
    </source>
</reference>
<evidence type="ECO:0000256" key="11">
    <source>
        <dbReference type="ARBA" id="ARBA00023159"/>
    </source>
</evidence>
<keyword evidence="6" id="KW-0479">Metal-binding</keyword>
<dbReference type="Pfam" id="PF12833">
    <property type="entry name" value="HTH_18"/>
    <property type="match status" value="1"/>
</dbReference>
<dbReference type="InterPro" id="IPR051912">
    <property type="entry name" value="Alkylbase_DNA_Glycosylase/TA"/>
</dbReference>
<proteinExistence type="predicted"/>
<sequence length="490" mass="54104">MNLDFETCYQAMLSRDRRFDGWFFTGVTTTGIYCRPVCRVRQPRRENCRFFAHSAAAEQAGFRPCLRCRPERAPGLAMTDMSARLAQSAAALIESGFLDEAPMAALAGRIGVSDRHLRRIFEAHFGVSIRRFVQTRRLLLAKRLLTETRLPMTELSLAAGFGSQRRFNALFRQGYGLTPSALRRTGGSDAGAPLCIELAYRPPLCWSALLAFLASRAIEGVESIEGECYARTVAIERRGQWHHGWVRVSHVPERHALSVTLPASLYPVVAGVLSRVRRLFDLDCSPELIDAHLGELAADRPGIRVPGAFDGFEMAVRAIAGQQIRVTQARRLLSRLVEQFGEPVAGAPAGLSVTFPQASRIAGLAPEALIAVGLLRQRAEAIIALACEIVAQRVSLAPLMHPAEVLPALRAIRGIGEWTVQYIAMRALAWPDAFPAGDAVLKKRLGLESARALEQYSHRWSPWRAYAAIRLWEGEDRPVTTPSHEEVTPS</sequence>
<name>A0A420WWD7_9GAMM</name>
<dbReference type="SMART" id="SM00342">
    <property type="entry name" value="HTH_ARAC"/>
    <property type="match status" value="1"/>
</dbReference>
<dbReference type="NCBIfam" id="NF007641">
    <property type="entry name" value="PRK10308.1"/>
    <property type="match status" value="1"/>
</dbReference>
<dbReference type="Proteomes" id="UP000281975">
    <property type="component" value="Unassembled WGS sequence"/>
</dbReference>
<dbReference type="GO" id="GO:0008725">
    <property type="term" value="F:DNA-3-methyladenine glycosylase activity"/>
    <property type="evidence" value="ECO:0007669"/>
    <property type="project" value="TreeGrafter"/>
</dbReference>
<dbReference type="RefSeq" id="WP_121172875.1">
    <property type="nucleotide sequence ID" value="NZ_RBIN01000005.1"/>
</dbReference>
<evidence type="ECO:0000256" key="8">
    <source>
        <dbReference type="ARBA" id="ARBA00022833"/>
    </source>
</evidence>
<gene>
    <name evidence="15" type="ORF">C7446_1925</name>
</gene>
<dbReference type="GO" id="GO:0008270">
    <property type="term" value="F:zinc ion binding"/>
    <property type="evidence" value="ECO:0007669"/>
    <property type="project" value="InterPro"/>
</dbReference>
<evidence type="ECO:0000256" key="9">
    <source>
        <dbReference type="ARBA" id="ARBA00023015"/>
    </source>
</evidence>
<evidence type="ECO:0000256" key="4">
    <source>
        <dbReference type="ARBA" id="ARBA00022603"/>
    </source>
</evidence>
<evidence type="ECO:0000256" key="12">
    <source>
        <dbReference type="ARBA" id="ARBA00023163"/>
    </source>
</evidence>
<dbReference type="CDD" id="cd00056">
    <property type="entry name" value="ENDO3c"/>
    <property type="match status" value="1"/>
</dbReference>
<dbReference type="InterPro" id="IPR037046">
    <property type="entry name" value="AlkA_N_sf"/>
</dbReference>
<dbReference type="FunFam" id="3.40.10.10:FF:000001">
    <property type="entry name" value="DNA-3-methyladenine glycosylase 2"/>
    <property type="match status" value="1"/>
</dbReference>
<dbReference type="GO" id="GO:0008168">
    <property type="term" value="F:methyltransferase activity"/>
    <property type="evidence" value="ECO:0007669"/>
    <property type="project" value="UniProtKB-KW"/>
</dbReference>
<dbReference type="SUPFAM" id="SSF57884">
    <property type="entry name" value="Ada DNA repair protein, N-terminal domain (N-Ada 10)"/>
    <property type="match status" value="1"/>
</dbReference>
<evidence type="ECO:0000256" key="10">
    <source>
        <dbReference type="ARBA" id="ARBA00023125"/>
    </source>
</evidence>
<dbReference type="GO" id="GO:0043565">
    <property type="term" value="F:sequence-specific DNA binding"/>
    <property type="evidence" value="ECO:0007669"/>
    <property type="project" value="InterPro"/>
</dbReference>
<dbReference type="InterPro" id="IPR003265">
    <property type="entry name" value="HhH-GPD_domain"/>
</dbReference>
<dbReference type="SMART" id="SM01009">
    <property type="entry name" value="AlkA_N"/>
    <property type="match status" value="1"/>
</dbReference>
<evidence type="ECO:0000313" key="15">
    <source>
        <dbReference type="EMBL" id="RKR03400.1"/>
    </source>
</evidence>
<dbReference type="InterPro" id="IPR011257">
    <property type="entry name" value="DNA_glycosylase"/>
</dbReference>
<dbReference type="SUPFAM" id="SSF55945">
    <property type="entry name" value="TATA-box binding protein-like"/>
    <property type="match status" value="1"/>
</dbReference>
<evidence type="ECO:0000256" key="13">
    <source>
        <dbReference type="ARBA" id="ARBA00023204"/>
    </source>
</evidence>
<dbReference type="EMBL" id="RBIN01000005">
    <property type="protein sequence ID" value="RKR03400.1"/>
    <property type="molecule type" value="Genomic_DNA"/>
</dbReference>
<keyword evidence="8" id="KW-0862">Zinc</keyword>
<dbReference type="EC" id="3.2.2.21" evidence="3"/>
<dbReference type="GO" id="GO:0032131">
    <property type="term" value="F:alkylated DNA binding"/>
    <property type="evidence" value="ECO:0007669"/>
    <property type="project" value="TreeGrafter"/>
</dbReference>
<keyword evidence="10" id="KW-0238">DNA-binding</keyword>
<keyword evidence="4" id="KW-0489">Methyltransferase</keyword>
<evidence type="ECO:0000256" key="6">
    <source>
        <dbReference type="ARBA" id="ARBA00022723"/>
    </source>
</evidence>
<evidence type="ECO:0000256" key="7">
    <source>
        <dbReference type="ARBA" id="ARBA00022763"/>
    </source>
</evidence>
<evidence type="ECO:0000256" key="5">
    <source>
        <dbReference type="ARBA" id="ARBA00022679"/>
    </source>
</evidence>
<dbReference type="Gene3D" id="3.30.310.20">
    <property type="entry name" value="DNA-3-methyladenine glycosylase AlkA, N-terminal domain"/>
    <property type="match status" value="1"/>
</dbReference>
<dbReference type="InterPro" id="IPR023170">
    <property type="entry name" value="HhH_base_excis_C"/>
</dbReference>
<organism evidence="15 16">
    <name type="scientific">Kushneria sinocarnis</name>
    <dbReference type="NCBI Taxonomy" id="595502"/>
    <lineage>
        <taxon>Bacteria</taxon>
        <taxon>Pseudomonadati</taxon>
        <taxon>Pseudomonadota</taxon>
        <taxon>Gammaproteobacteria</taxon>
        <taxon>Oceanospirillales</taxon>
        <taxon>Halomonadaceae</taxon>
        <taxon>Kushneria</taxon>
    </lineage>
</organism>
<dbReference type="GO" id="GO:0032993">
    <property type="term" value="C:protein-DNA complex"/>
    <property type="evidence" value="ECO:0007669"/>
    <property type="project" value="TreeGrafter"/>
</dbReference>
<dbReference type="InterPro" id="IPR018062">
    <property type="entry name" value="HTH_AraC-typ_CS"/>
</dbReference>
<dbReference type="PROSITE" id="PS01124">
    <property type="entry name" value="HTH_ARAC_FAMILY_2"/>
    <property type="match status" value="1"/>
</dbReference>
<protein>
    <recommendedName>
        <fullName evidence="3">DNA-3-methyladenine glycosylase II</fullName>
        <ecNumber evidence="3">3.2.2.21</ecNumber>
    </recommendedName>
</protein>
<keyword evidence="7" id="KW-0227">DNA damage</keyword>
<evidence type="ECO:0000313" key="16">
    <source>
        <dbReference type="Proteomes" id="UP000281975"/>
    </source>
</evidence>
<dbReference type="InterPro" id="IPR004026">
    <property type="entry name" value="Ada_DNA_repair_Zn-bd"/>
</dbReference>